<evidence type="ECO:0000256" key="5">
    <source>
        <dbReference type="ARBA" id="ARBA00022722"/>
    </source>
</evidence>
<dbReference type="FunFam" id="3.10.10.10:FF:000007">
    <property type="entry name" value="Retrovirus-related Pol polyprotein from transposon 17.6-like Protein"/>
    <property type="match status" value="1"/>
</dbReference>
<evidence type="ECO:0000256" key="1">
    <source>
        <dbReference type="ARBA" id="ARBA00012493"/>
    </source>
</evidence>
<evidence type="ECO:0000259" key="10">
    <source>
        <dbReference type="PROSITE" id="PS50878"/>
    </source>
</evidence>
<evidence type="ECO:0000256" key="2">
    <source>
        <dbReference type="ARBA" id="ARBA00022670"/>
    </source>
</evidence>
<evidence type="ECO:0000256" key="9">
    <source>
        <dbReference type="SAM" id="MobiDB-lite"/>
    </source>
</evidence>
<organism evidence="12 13">
    <name type="scientific">Adineta ricciae</name>
    <name type="common">Rotifer</name>
    <dbReference type="NCBI Taxonomy" id="249248"/>
    <lineage>
        <taxon>Eukaryota</taxon>
        <taxon>Metazoa</taxon>
        <taxon>Spiralia</taxon>
        <taxon>Gnathifera</taxon>
        <taxon>Rotifera</taxon>
        <taxon>Eurotatoria</taxon>
        <taxon>Bdelloidea</taxon>
        <taxon>Adinetida</taxon>
        <taxon>Adinetidae</taxon>
        <taxon>Adineta</taxon>
    </lineage>
</organism>
<name>A0A815MAD7_ADIRI</name>
<dbReference type="CDD" id="cd09274">
    <property type="entry name" value="RNase_HI_RT_Ty3"/>
    <property type="match status" value="1"/>
</dbReference>
<dbReference type="FunFam" id="1.10.340.70:FF:000001">
    <property type="entry name" value="Retrovirus-related Pol polyprotein from transposon gypsy-like Protein"/>
    <property type="match status" value="1"/>
</dbReference>
<dbReference type="CDD" id="cd01647">
    <property type="entry name" value="RT_LTR"/>
    <property type="match status" value="1"/>
</dbReference>
<evidence type="ECO:0000259" key="11">
    <source>
        <dbReference type="PROSITE" id="PS50994"/>
    </source>
</evidence>
<keyword evidence="4" id="KW-0548">Nucleotidyltransferase</keyword>
<evidence type="ECO:0000256" key="6">
    <source>
        <dbReference type="ARBA" id="ARBA00022759"/>
    </source>
</evidence>
<dbReference type="InterPro" id="IPR036397">
    <property type="entry name" value="RNaseH_sf"/>
</dbReference>
<dbReference type="Gene3D" id="3.30.420.10">
    <property type="entry name" value="Ribonuclease H-like superfamily/Ribonuclease H"/>
    <property type="match status" value="1"/>
</dbReference>
<dbReference type="Gene3D" id="3.30.70.270">
    <property type="match status" value="2"/>
</dbReference>
<dbReference type="PROSITE" id="PS00141">
    <property type="entry name" value="ASP_PROTEASE"/>
    <property type="match status" value="1"/>
</dbReference>
<keyword evidence="7" id="KW-0378">Hydrolase</keyword>
<evidence type="ECO:0000256" key="4">
    <source>
        <dbReference type="ARBA" id="ARBA00022695"/>
    </source>
</evidence>
<dbReference type="InterPro" id="IPR043502">
    <property type="entry name" value="DNA/RNA_pol_sf"/>
</dbReference>
<dbReference type="PANTHER" id="PTHR37984:SF5">
    <property type="entry name" value="PROTEIN NYNRIN-LIKE"/>
    <property type="match status" value="1"/>
</dbReference>
<dbReference type="Pfam" id="PF00665">
    <property type="entry name" value="rve"/>
    <property type="match status" value="1"/>
</dbReference>
<dbReference type="Pfam" id="PF00078">
    <property type="entry name" value="RVT_1"/>
    <property type="match status" value="1"/>
</dbReference>
<dbReference type="FunFam" id="3.30.70.270:FF:000020">
    <property type="entry name" value="Transposon Tf2-6 polyprotein-like Protein"/>
    <property type="match status" value="1"/>
</dbReference>
<dbReference type="InterPro" id="IPR001969">
    <property type="entry name" value="Aspartic_peptidase_AS"/>
</dbReference>
<dbReference type="InterPro" id="IPR005162">
    <property type="entry name" value="Retrotrans_gag_dom"/>
</dbReference>
<dbReference type="FunFam" id="3.30.420.10:FF:000032">
    <property type="entry name" value="Retrovirus-related Pol polyprotein from transposon 297-like Protein"/>
    <property type="match status" value="1"/>
</dbReference>
<accession>A0A815MAD7</accession>
<gene>
    <name evidence="12" type="ORF">EDS130_LOCUS37232</name>
</gene>
<dbReference type="Pfam" id="PF17921">
    <property type="entry name" value="Integrase_H2C2"/>
    <property type="match status" value="1"/>
</dbReference>
<dbReference type="InterPro" id="IPR021109">
    <property type="entry name" value="Peptidase_aspartic_dom_sf"/>
</dbReference>
<dbReference type="InterPro" id="IPR050951">
    <property type="entry name" value="Retrovirus_Pol_polyprotein"/>
</dbReference>
<dbReference type="PROSITE" id="PS50878">
    <property type="entry name" value="RT_POL"/>
    <property type="match status" value="1"/>
</dbReference>
<keyword evidence="5" id="KW-0540">Nuclease</keyword>
<evidence type="ECO:0000313" key="13">
    <source>
        <dbReference type="Proteomes" id="UP000663852"/>
    </source>
</evidence>
<dbReference type="InterPro" id="IPR001584">
    <property type="entry name" value="Integrase_cat-core"/>
</dbReference>
<evidence type="ECO:0000256" key="7">
    <source>
        <dbReference type="ARBA" id="ARBA00022801"/>
    </source>
</evidence>
<dbReference type="PROSITE" id="PS50994">
    <property type="entry name" value="INTEGRASE"/>
    <property type="match status" value="1"/>
</dbReference>
<dbReference type="GO" id="GO:0003676">
    <property type="term" value="F:nucleic acid binding"/>
    <property type="evidence" value="ECO:0007669"/>
    <property type="project" value="InterPro"/>
</dbReference>
<feature type="compositionally biased region" description="Polar residues" evidence="9">
    <location>
        <begin position="231"/>
        <end position="241"/>
    </location>
</feature>
<dbReference type="Pfam" id="PF17917">
    <property type="entry name" value="RT_RNaseH"/>
    <property type="match status" value="1"/>
</dbReference>
<dbReference type="SUPFAM" id="SSF50630">
    <property type="entry name" value="Acid proteases"/>
    <property type="match status" value="1"/>
</dbReference>
<dbReference type="GO" id="GO:0004190">
    <property type="term" value="F:aspartic-type endopeptidase activity"/>
    <property type="evidence" value="ECO:0007669"/>
    <property type="project" value="InterPro"/>
</dbReference>
<feature type="domain" description="Integrase catalytic" evidence="11">
    <location>
        <begin position="1191"/>
        <end position="1354"/>
    </location>
</feature>
<dbReference type="CDD" id="cd00303">
    <property type="entry name" value="retropepsin_like"/>
    <property type="match status" value="1"/>
</dbReference>
<dbReference type="InterPro" id="IPR041373">
    <property type="entry name" value="RT_RNaseH"/>
</dbReference>
<dbReference type="FunFam" id="3.10.20.370:FF:000001">
    <property type="entry name" value="Retrovirus-related Pol polyprotein from transposon 17.6-like protein"/>
    <property type="match status" value="1"/>
</dbReference>
<dbReference type="PANTHER" id="PTHR37984">
    <property type="entry name" value="PROTEIN CBG26694"/>
    <property type="match status" value="1"/>
</dbReference>
<feature type="domain" description="Reverse transcriptase" evidence="10">
    <location>
        <begin position="643"/>
        <end position="822"/>
    </location>
</feature>
<keyword evidence="2" id="KW-0645">Protease</keyword>
<dbReference type="InterPro" id="IPR041588">
    <property type="entry name" value="Integrase_H2C2"/>
</dbReference>
<dbReference type="Pfam" id="PF13975">
    <property type="entry name" value="gag-asp_proteas"/>
    <property type="match status" value="1"/>
</dbReference>
<keyword evidence="6" id="KW-0255">Endonuclease</keyword>
<dbReference type="SUPFAM" id="SSF56672">
    <property type="entry name" value="DNA/RNA polymerases"/>
    <property type="match status" value="1"/>
</dbReference>
<dbReference type="Gene3D" id="1.10.340.70">
    <property type="match status" value="1"/>
</dbReference>
<evidence type="ECO:0000256" key="3">
    <source>
        <dbReference type="ARBA" id="ARBA00022679"/>
    </source>
</evidence>
<dbReference type="GO" id="GO:0003964">
    <property type="term" value="F:RNA-directed DNA polymerase activity"/>
    <property type="evidence" value="ECO:0007669"/>
    <property type="project" value="UniProtKB-KW"/>
</dbReference>
<evidence type="ECO:0000313" key="12">
    <source>
        <dbReference type="EMBL" id="CAF1417859.1"/>
    </source>
</evidence>
<dbReference type="InterPro" id="IPR012337">
    <property type="entry name" value="RNaseH-like_sf"/>
</dbReference>
<protein>
    <recommendedName>
        <fullName evidence="1">RNA-directed DNA polymerase</fullName>
        <ecNumber evidence="1">2.7.7.49</ecNumber>
    </recommendedName>
</protein>
<dbReference type="OrthoDB" id="10030726at2759"/>
<dbReference type="GO" id="GO:0004519">
    <property type="term" value="F:endonuclease activity"/>
    <property type="evidence" value="ECO:0007669"/>
    <property type="project" value="UniProtKB-KW"/>
</dbReference>
<reference evidence="12" key="1">
    <citation type="submission" date="2021-02" db="EMBL/GenBank/DDBJ databases">
        <authorList>
            <person name="Nowell W R."/>
        </authorList>
    </citation>
    <scope>NUCLEOTIDE SEQUENCE</scope>
</reference>
<dbReference type="Pfam" id="PF03732">
    <property type="entry name" value="Retrotrans_gag"/>
    <property type="match status" value="1"/>
</dbReference>
<sequence length="1474" mass="168268">MMKSNSNLQASICQQSLKSLYWSFIKLVGTRNISEDKAQENFEQYLANCATKQLAQTEKRMSSHLSNQLLLKSIRPSDVFNGTDEQDPTTWLQSMEELFDAAKVEKPDRRRFLSMFFGDDVKKWYRSEDHSSEYDVFKTQFIKAFTSSTHMLNISTKLMNRRQGINESIQSYYYDVLSLCTRFNMQMPDNEKILYLLRGLKPSVKQHVIMSNPLTCQELLDHAKRAEAAASVNQPSSTVPTPTHDDTDEVSAALHRSSFPPSTHYNNRSSGTQQQVAMLQLLWFWPLFLSMSISFKLIRVPPDGSGTRSYTNPSPLVHIFVQINNIDTRAMIDTGSSISAINTSYLQQLNLNENIHPTSTTCNTANNGQLNVRGMIYLPVSINNISTIILTFIVDDLCANLLLGGDFCHQHTVNIDYGKKHLFMNINSQHLIVKFHQQLHHQQVFNVQTTTDISIPPLSTQIINASTSAPSMSAIFTPASAKLNKRGIIAPHALVEITDKSTILTLLNSTSSLQTITKGTIIGQIKYYEDKKWYYVDPSDLSDHPPYMASITHKSAPSNSHLSNTDSLTKLLCHLPKHQQDRIKYVLSKHTQLFNLSKASTIQSNDVYHRIPIPSHHQPIQCYPYRKSLKETQIINDQIKEMLDNRIIRPSSSPWSSPVVIIPKKDGSPRFCVDYRRLNLITERDVYPLPRIDDIIDRLAGSQYFSTLDLKAGYWQIPIAEEDKKKTAFVTTDGLFEFNVLPFGLSNAPASFQRIMNSILGTLRWDITLVYLDDIIIYSKSFEKHVAHLDLVLTALAKANVKLNPDKCSLVRKQLDYLGFRITQDGIKPTSTNVKKTMDFPVPTSAKAAYSFIQMAQFYRRFIKNFATVAAPFNAFKEKNARFVWTADCQKSFDTLKKTLAQYPLLWFYDGTSKLKLKINTDASNKGIGGVLHQVTPNGRLQPIQYLWRSLSKREQKYSVVEKECLAMVWCITKLRPYLYGQSFTLITDHHPLCWLNKQSSKNGRLDRWSLQLQEYTFDIKHTPGSSNCVADCLSRYPTGPPDSLVEDQLDLMHGQINHVNFNDSSPFDSTKIKQEQQADPKISILLDQLHKGKIRSSYIVDNDILHKIIHRPGDVVIKVPYIPASMVTSLLYAYHDSPPSGHLGVSKTWYKIRDRYFWPGMYNSIKTYVLACTKCLQFKIDRKKQTGTLQPIDPPTGILDLIGLDFVGPVPSSSSGNKYILVCTDYLSRYAITQATPNCTAETAAKFLVQNVVLQYGVPKQVLTDRGTHFMANVFEAIASRCGIHHLKTTTYHPQCNGLTERFNATLVDSIGTYVNEQQSDWDDFLPYVTFAYNTAKQSTTGIEPFKLMYGRDAILPFDVPQSITQLPSVNDYYLHLIRFLKQAKSSAWYQIKHTQNVYKRTYDTGRRDLTPLKPNQLVFLKQMMVKHLRKFSPKYYGPFRILRQLNRLNYEVKHIHDGHTERVHVSRIRIII</sequence>
<evidence type="ECO:0000256" key="8">
    <source>
        <dbReference type="ARBA" id="ARBA00022918"/>
    </source>
</evidence>
<dbReference type="SUPFAM" id="SSF53098">
    <property type="entry name" value="Ribonuclease H-like"/>
    <property type="match status" value="1"/>
</dbReference>
<proteinExistence type="predicted"/>
<dbReference type="Gene3D" id="3.10.10.10">
    <property type="entry name" value="HIV Type 1 Reverse Transcriptase, subunit A, domain 1"/>
    <property type="match status" value="1"/>
</dbReference>
<dbReference type="Proteomes" id="UP000663852">
    <property type="component" value="Unassembled WGS sequence"/>
</dbReference>
<keyword evidence="3" id="KW-0808">Transferase</keyword>
<dbReference type="GO" id="GO:0006508">
    <property type="term" value="P:proteolysis"/>
    <property type="evidence" value="ECO:0007669"/>
    <property type="project" value="UniProtKB-KW"/>
</dbReference>
<keyword evidence="8" id="KW-0695">RNA-directed DNA polymerase</keyword>
<dbReference type="EMBL" id="CAJNOJ010000362">
    <property type="protein sequence ID" value="CAF1417859.1"/>
    <property type="molecule type" value="Genomic_DNA"/>
</dbReference>
<feature type="region of interest" description="Disordered" evidence="9">
    <location>
        <begin position="227"/>
        <end position="251"/>
    </location>
</feature>
<dbReference type="EC" id="2.7.7.49" evidence="1"/>
<dbReference type="Gene3D" id="2.40.70.10">
    <property type="entry name" value="Acid Proteases"/>
    <property type="match status" value="1"/>
</dbReference>
<comment type="caution">
    <text evidence="12">The sequence shown here is derived from an EMBL/GenBank/DDBJ whole genome shotgun (WGS) entry which is preliminary data.</text>
</comment>
<dbReference type="GO" id="GO:0015074">
    <property type="term" value="P:DNA integration"/>
    <property type="evidence" value="ECO:0007669"/>
    <property type="project" value="InterPro"/>
</dbReference>
<dbReference type="InterPro" id="IPR000477">
    <property type="entry name" value="RT_dom"/>
</dbReference>
<dbReference type="InterPro" id="IPR043128">
    <property type="entry name" value="Rev_trsase/Diguanyl_cyclase"/>
</dbReference>